<evidence type="ECO:0000313" key="7">
    <source>
        <dbReference type="Proteomes" id="UP000318582"/>
    </source>
</evidence>
<name>A0A507DXC4_9FUNG</name>
<dbReference type="InterPro" id="IPR004895">
    <property type="entry name" value="Prenylated_rab_accept_PRA1"/>
</dbReference>
<keyword evidence="4 5" id="KW-0472">Membrane</keyword>
<comment type="similarity">
    <text evidence="5">Belongs to the PRA1 family.</text>
</comment>
<dbReference type="Pfam" id="PF03208">
    <property type="entry name" value="PRA1"/>
    <property type="match status" value="1"/>
</dbReference>
<evidence type="ECO:0000313" key="6">
    <source>
        <dbReference type="EMBL" id="TPX56374.1"/>
    </source>
</evidence>
<comment type="caution">
    <text evidence="5">Lacks conserved residue(s) required for the propagation of feature annotation.</text>
</comment>
<gene>
    <name evidence="6" type="ORF">PhCBS80983_g04587</name>
</gene>
<dbReference type="AlphaFoldDB" id="A0A507DXC4"/>
<organism evidence="6 7">
    <name type="scientific">Powellomyces hirtus</name>
    <dbReference type="NCBI Taxonomy" id="109895"/>
    <lineage>
        <taxon>Eukaryota</taxon>
        <taxon>Fungi</taxon>
        <taxon>Fungi incertae sedis</taxon>
        <taxon>Chytridiomycota</taxon>
        <taxon>Chytridiomycota incertae sedis</taxon>
        <taxon>Chytridiomycetes</taxon>
        <taxon>Spizellomycetales</taxon>
        <taxon>Powellomycetaceae</taxon>
        <taxon>Powellomyces</taxon>
    </lineage>
</organism>
<keyword evidence="2 5" id="KW-0812">Transmembrane</keyword>
<keyword evidence="7" id="KW-1185">Reference proteome</keyword>
<protein>
    <recommendedName>
        <fullName evidence="5">PRA1 family protein</fullName>
    </recommendedName>
</protein>
<dbReference type="PANTHER" id="PTHR19317">
    <property type="entry name" value="PRENYLATED RAB ACCEPTOR 1-RELATED"/>
    <property type="match status" value="1"/>
</dbReference>
<accession>A0A507DXC4</accession>
<feature type="transmembrane region" description="Helical" evidence="5">
    <location>
        <begin position="74"/>
        <end position="100"/>
    </location>
</feature>
<sequence>MDSTSASTNSGGFASYVRVDPQTWQTVKETSRARLASLKPVSDFFDKNRFGKPANVAVFTSRLNYNLIYFQNNYILLVLIVTAYLLFTNFWLLLTIFYLLAGFKFITSLPSNQPTTLPFIGARVTPSQLWPVFLITGLFFVYISGATGTIFYMMAVCALIICAHAGMMDPPVEANFAEESV</sequence>
<evidence type="ECO:0000256" key="4">
    <source>
        <dbReference type="ARBA" id="ARBA00023136"/>
    </source>
</evidence>
<comment type="caution">
    <text evidence="6">The sequence shown here is derived from an EMBL/GenBank/DDBJ whole genome shotgun (WGS) entry which is preliminary data.</text>
</comment>
<comment type="subcellular location">
    <subcellularLocation>
        <location evidence="1 5">Membrane</location>
        <topology evidence="1 5">Multi-pass membrane protein</topology>
    </subcellularLocation>
</comment>
<evidence type="ECO:0000256" key="3">
    <source>
        <dbReference type="ARBA" id="ARBA00022989"/>
    </source>
</evidence>
<proteinExistence type="inferred from homology"/>
<dbReference type="PANTHER" id="PTHR19317:SF0">
    <property type="entry name" value="PRENYLATED RAB ACCEPTOR PROTEIN 1"/>
    <property type="match status" value="1"/>
</dbReference>
<dbReference type="EMBL" id="QEAQ01000077">
    <property type="protein sequence ID" value="TPX56374.1"/>
    <property type="molecule type" value="Genomic_DNA"/>
</dbReference>
<dbReference type="STRING" id="109895.A0A507DXC4"/>
<evidence type="ECO:0000256" key="2">
    <source>
        <dbReference type="ARBA" id="ARBA00022692"/>
    </source>
</evidence>
<dbReference type="GO" id="GO:0016020">
    <property type="term" value="C:membrane"/>
    <property type="evidence" value="ECO:0007669"/>
    <property type="project" value="UniProtKB-SubCell"/>
</dbReference>
<evidence type="ECO:0000256" key="1">
    <source>
        <dbReference type="ARBA" id="ARBA00004141"/>
    </source>
</evidence>
<reference evidence="6 7" key="1">
    <citation type="journal article" date="2019" name="Sci. Rep.">
        <title>Comparative genomics of chytrid fungi reveal insights into the obligate biotrophic and pathogenic lifestyle of Synchytrium endobioticum.</title>
        <authorList>
            <person name="van de Vossenberg B.T.L.H."/>
            <person name="Warris S."/>
            <person name="Nguyen H.D.T."/>
            <person name="van Gent-Pelzer M.P.E."/>
            <person name="Joly D.L."/>
            <person name="van de Geest H.C."/>
            <person name="Bonants P.J.M."/>
            <person name="Smith D.S."/>
            <person name="Levesque C.A."/>
            <person name="van der Lee T.A.J."/>
        </authorList>
    </citation>
    <scope>NUCLEOTIDE SEQUENCE [LARGE SCALE GENOMIC DNA]</scope>
    <source>
        <strain evidence="6 7">CBS 809.83</strain>
    </source>
</reference>
<dbReference type="Proteomes" id="UP000318582">
    <property type="component" value="Unassembled WGS sequence"/>
</dbReference>
<dbReference type="GO" id="GO:0005794">
    <property type="term" value="C:Golgi apparatus"/>
    <property type="evidence" value="ECO:0007669"/>
    <property type="project" value="TreeGrafter"/>
</dbReference>
<evidence type="ECO:0000256" key="5">
    <source>
        <dbReference type="RuleBase" id="RU363107"/>
    </source>
</evidence>
<keyword evidence="3 5" id="KW-1133">Transmembrane helix</keyword>